<reference evidence="2" key="3">
    <citation type="submission" date="2021-10" db="EMBL/GenBank/DDBJ databases">
        <authorList>
            <person name="Mesa V."/>
        </authorList>
    </citation>
    <scope>NUCLEOTIDE SEQUENCE</scope>
    <source>
        <strain evidence="2">CC3_PB</strain>
    </source>
</reference>
<dbReference type="Pfam" id="PF08341">
    <property type="entry name" value="TED"/>
    <property type="match status" value="1"/>
</dbReference>
<sequence>MKINRKIKNLTIIALGVMLLNIFVGAYTNKLPEKILVNTEKSKIAQVKYGRYDINAKRIYAENENIILYCLEIDKGYPANHTFILERDAEKEISSIIAAGYPSKDPEELNVKNENEAYFATQIAIWSYLEGYDINAITGEDINIVNAIRQIYNEGMSYSHPIKTINKVYISNNNSIQNLVAIFKPAQLG</sequence>
<proteinExistence type="predicted"/>
<gene>
    <name evidence="2" type="ORF">CNEO_42818</name>
    <name evidence="4" type="ORF">CNEONATNEC25_02505</name>
    <name evidence="3" type="ORF">CQ394_07325</name>
</gene>
<dbReference type="Proteomes" id="UP000220840">
    <property type="component" value="Unassembled WGS sequence"/>
</dbReference>
<dbReference type="STRING" id="137838.GCA_001458595_02934"/>
<dbReference type="AlphaFoldDB" id="A0A2A7MIU9"/>
<dbReference type="Proteomes" id="UP000789738">
    <property type="component" value="Unassembled WGS sequence"/>
</dbReference>
<reference evidence="3 5" key="1">
    <citation type="submission" date="2017-10" db="EMBL/GenBank/DDBJ databases">
        <title>Effective Description of Clostridium neonatale sp. nov. linked to necrotizing enterocolitis in neonates and a clarification of species assignable to the genus Clostridium (Prazmowski 1880) emend. Lawson and Rainey 2016.</title>
        <authorList>
            <person name="Bernard K."/>
            <person name="Burdz T."/>
            <person name="Wiebe D."/>
            <person name="Balcewich B."/>
            <person name="Alfa M."/>
            <person name="Bernier A.-M."/>
        </authorList>
    </citation>
    <scope>NUCLEOTIDE SEQUENCE [LARGE SCALE GENOMIC DNA]</scope>
    <source>
        <strain evidence="3 5">LCDC99A005</strain>
    </source>
</reference>
<dbReference type="EMBL" id="CAKJVE010000004">
    <property type="protein sequence ID" value="CAG9707026.1"/>
    <property type="molecule type" value="Genomic_DNA"/>
</dbReference>
<evidence type="ECO:0000313" key="4">
    <source>
        <dbReference type="EMBL" id="VCT84904.1"/>
    </source>
</evidence>
<dbReference type="EMBL" id="PDCJ01000001">
    <property type="protein sequence ID" value="PEG31509.1"/>
    <property type="molecule type" value="Genomic_DNA"/>
</dbReference>
<dbReference type="OrthoDB" id="1902861at2"/>
<evidence type="ECO:0000313" key="5">
    <source>
        <dbReference type="Proteomes" id="UP000220840"/>
    </source>
</evidence>
<keyword evidence="5" id="KW-1185">Reference proteome</keyword>
<dbReference type="Gene3D" id="1.10.150.480">
    <property type="match status" value="1"/>
</dbReference>
<feature type="domain" description="Thioester" evidence="1">
    <location>
        <begin position="68"/>
        <end position="154"/>
    </location>
</feature>
<name>A0A2A7MIU9_9CLOT</name>
<dbReference type="EMBL" id="UWJD01000002">
    <property type="protein sequence ID" value="VCT84904.1"/>
    <property type="molecule type" value="Genomic_DNA"/>
</dbReference>
<accession>A0A2A7MIU9</accession>
<dbReference type="NCBIfam" id="TIGR03934">
    <property type="entry name" value="TQXA_dom"/>
    <property type="match status" value="1"/>
</dbReference>
<dbReference type="Proteomes" id="UP000431451">
    <property type="component" value="Unassembled WGS sequence"/>
</dbReference>
<dbReference type="InterPro" id="IPR023849">
    <property type="entry name" value="TQXA_dom"/>
</dbReference>
<evidence type="ECO:0000313" key="3">
    <source>
        <dbReference type="EMBL" id="PEG31509.1"/>
    </source>
</evidence>
<protein>
    <submittedName>
        <fullName evidence="3">TQXA domain-containing protein</fullName>
    </submittedName>
</protein>
<dbReference type="InterPro" id="IPR013552">
    <property type="entry name" value="Thioester_dom"/>
</dbReference>
<evidence type="ECO:0000313" key="6">
    <source>
        <dbReference type="Proteomes" id="UP000431451"/>
    </source>
</evidence>
<dbReference type="RefSeq" id="WP_058295662.1">
    <property type="nucleotide sequence ID" value="NZ_CAKJVE010000004.1"/>
</dbReference>
<evidence type="ECO:0000259" key="1">
    <source>
        <dbReference type="Pfam" id="PF08341"/>
    </source>
</evidence>
<reference evidence="4 6" key="2">
    <citation type="submission" date="2018-06" db="EMBL/GenBank/DDBJ databases">
        <authorList>
            <consortium name="IHU Genomes"/>
        </authorList>
    </citation>
    <scope>NUCLEOTIDE SEQUENCE [LARGE SCALE GENOMIC DNA]</scope>
    <source>
        <strain evidence="4 6">NEC25</strain>
    </source>
</reference>
<evidence type="ECO:0000313" key="2">
    <source>
        <dbReference type="EMBL" id="CAG9707026.1"/>
    </source>
</evidence>
<organism evidence="3 5">
    <name type="scientific">Clostridium neonatale</name>
    <dbReference type="NCBI Taxonomy" id="137838"/>
    <lineage>
        <taxon>Bacteria</taxon>
        <taxon>Bacillati</taxon>
        <taxon>Bacillota</taxon>
        <taxon>Clostridia</taxon>
        <taxon>Eubacteriales</taxon>
        <taxon>Clostridiaceae</taxon>
        <taxon>Clostridium</taxon>
    </lineage>
</organism>